<evidence type="ECO:0000256" key="2">
    <source>
        <dbReference type="ARBA" id="ARBA00022670"/>
    </source>
</evidence>
<dbReference type="Proteomes" id="UP001501599">
    <property type="component" value="Unassembled WGS sequence"/>
</dbReference>
<comment type="similarity">
    <text evidence="1 8">Belongs to the SOS response-associated peptidase family.</text>
</comment>
<keyword evidence="6" id="KW-0238">DNA-binding</keyword>
<dbReference type="RefSeq" id="WP_344343787.1">
    <property type="nucleotide sequence ID" value="NZ_BAAAQT010000006.1"/>
</dbReference>
<evidence type="ECO:0000256" key="4">
    <source>
        <dbReference type="ARBA" id="ARBA00022801"/>
    </source>
</evidence>
<keyword evidence="3" id="KW-0227">DNA damage</keyword>
<evidence type="ECO:0000256" key="7">
    <source>
        <dbReference type="ARBA" id="ARBA00023239"/>
    </source>
</evidence>
<dbReference type="PANTHER" id="PTHR13604:SF0">
    <property type="entry name" value="ABASIC SITE PROCESSING PROTEIN HMCES"/>
    <property type="match status" value="1"/>
</dbReference>
<proteinExistence type="inferred from homology"/>
<evidence type="ECO:0000256" key="6">
    <source>
        <dbReference type="ARBA" id="ARBA00023125"/>
    </source>
</evidence>
<organism evidence="9 10">
    <name type="scientific">Agrococcus versicolor</name>
    <dbReference type="NCBI Taxonomy" id="501482"/>
    <lineage>
        <taxon>Bacteria</taxon>
        <taxon>Bacillati</taxon>
        <taxon>Actinomycetota</taxon>
        <taxon>Actinomycetes</taxon>
        <taxon>Micrococcales</taxon>
        <taxon>Microbacteriaceae</taxon>
        <taxon>Agrococcus</taxon>
    </lineage>
</organism>
<keyword evidence="5" id="KW-0190">Covalent protein-DNA linkage</keyword>
<dbReference type="Gene3D" id="3.90.1680.10">
    <property type="entry name" value="SOS response associated peptidase-like"/>
    <property type="match status" value="1"/>
</dbReference>
<keyword evidence="7" id="KW-0456">Lyase</keyword>
<dbReference type="SUPFAM" id="SSF143081">
    <property type="entry name" value="BB1717-like"/>
    <property type="match status" value="1"/>
</dbReference>
<gene>
    <name evidence="9" type="ORF">GCM10009846_23320</name>
</gene>
<evidence type="ECO:0000256" key="1">
    <source>
        <dbReference type="ARBA" id="ARBA00008136"/>
    </source>
</evidence>
<accession>A0ABP5MK84</accession>
<dbReference type="InterPro" id="IPR036590">
    <property type="entry name" value="SRAP-like"/>
</dbReference>
<comment type="caution">
    <text evidence="9">The sequence shown here is derived from an EMBL/GenBank/DDBJ whole genome shotgun (WGS) entry which is preliminary data.</text>
</comment>
<keyword evidence="2 8" id="KW-0645">Protease</keyword>
<evidence type="ECO:0000256" key="3">
    <source>
        <dbReference type="ARBA" id="ARBA00022763"/>
    </source>
</evidence>
<keyword evidence="10" id="KW-1185">Reference proteome</keyword>
<dbReference type="EMBL" id="BAAAQT010000006">
    <property type="protein sequence ID" value="GAA2175041.1"/>
    <property type="molecule type" value="Genomic_DNA"/>
</dbReference>
<protein>
    <recommendedName>
        <fullName evidence="8">Abasic site processing protein</fullName>
        <ecNumber evidence="8">3.4.-.-</ecNumber>
    </recommendedName>
</protein>
<dbReference type="PANTHER" id="PTHR13604">
    <property type="entry name" value="DC12-RELATED"/>
    <property type="match status" value="1"/>
</dbReference>
<evidence type="ECO:0000313" key="9">
    <source>
        <dbReference type="EMBL" id="GAA2175041.1"/>
    </source>
</evidence>
<evidence type="ECO:0000256" key="8">
    <source>
        <dbReference type="RuleBase" id="RU364100"/>
    </source>
</evidence>
<evidence type="ECO:0000256" key="5">
    <source>
        <dbReference type="ARBA" id="ARBA00023124"/>
    </source>
</evidence>
<keyword evidence="4 8" id="KW-0378">Hydrolase</keyword>
<dbReference type="InterPro" id="IPR003738">
    <property type="entry name" value="SRAP"/>
</dbReference>
<dbReference type="EC" id="3.4.-.-" evidence="8"/>
<dbReference type="Pfam" id="PF02586">
    <property type="entry name" value="SRAP"/>
    <property type="match status" value="1"/>
</dbReference>
<reference evidence="10" key="1">
    <citation type="journal article" date="2019" name="Int. J. Syst. Evol. Microbiol.">
        <title>The Global Catalogue of Microorganisms (GCM) 10K type strain sequencing project: providing services to taxonomists for standard genome sequencing and annotation.</title>
        <authorList>
            <consortium name="The Broad Institute Genomics Platform"/>
            <consortium name="The Broad Institute Genome Sequencing Center for Infectious Disease"/>
            <person name="Wu L."/>
            <person name="Ma J."/>
        </authorList>
    </citation>
    <scope>NUCLEOTIDE SEQUENCE [LARGE SCALE GENOMIC DNA]</scope>
    <source>
        <strain evidence="10">JCM 16026</strain>
    </source>
</reference>
<name>A0ABP5MK84_9MICO</name>
<evidence type="ECO:0000313" key="10">
    <source>
        <dbReference type="Proteomes" id="UP001501599"/>
    </source>
</evidence>
<sequence>MCGRYVMAADPGDLVALFEVDEVGDLPERSWNVAPTDRAPVVVEPPARDDGPPIRRLEAARWGLVPPWAPDLSGAARAINARSETVAERRTFAPSLATRRAIVPVSGWYEWRKPERTPFLVHAPGDAPIGLAGLYAWWKGPDGAWVLTSTILTAEATGTLADLHDRMPVVLAPELWDTWLDAETEGGQDLVDAVVAAAAEQVPALSLREVSRAVGDVRADGPSLVEPVG</sequence>